<keyword evidence="4" id="KW-1185">Reference proteome</keyword>
<keyword evidence="2" id="KW-0472">Membrane</keyword>
<evidence type="ECO:0000256" key="2">
    <source>
        <dbReference type="SAM" id="Phobius"/>
    </source>
</evidence>
<feature type="compositionally biased region" description="Polar residues" evidence="1">
    <location>
        <begin position="460"/>
        <end position="475"/>
    </location>
</feature>
<keyword evidence="2" id="KW-0812">Transmembrane</keyword>
<protein>
    <submittedName>
        <fullName evidence="3">Uncharacterized protein</fullName>
    </submittedName>
</protein>
<accession>A0AAN8WT75</accession>
<feature type="region of interest" description="Disordered" evidence="1">
    <location>
        <begin position="199"/>
        <end position="242"/>
    </location>
</feature>
<comment type="caution">
    <text evidence="3">The sequence shown here is derived from an EMBL/GenBank/DDBJ whole genome shotgun (WGS) entry which is preliminary data.</text>
</comment>
<feature type="compositionally biased region" description="Pro residues" evidence="1">
    <location>
        <begin position="213"/>
        <end position="233"/>
    </location>
</feature>
<organism evidence="3 4">
    <name type="scientific">Halocaridina rubra</name>
    <name type="common">Hawaiian red shrimp</name>
    <dbReference type="NCBI Taxonomy" id="373956"/>
    <lineage>
        <taxon>Eukaryota</taxon>
        <taxon>Metazoa</taxon>
        <taxon>Ecdysozoa</taxon>
        <taxon>Arthropoda</taxon>
        <taxon>Crustacea</taxon>
        <taxon>Multicrustacea</taxon>
        <taxon>Malacostraca</taxon>
        <taxon>Eumalacostraca</taxon>
        <taxon>Eucarida</taxon>
        <taxon>Decapoda</taxon>
        <taxon>Pleocyemata</taxon>
        <taxon>Caridea</taxon>
        <taxon>Atyoidea</taxon>
        <taxon>Atyidae</taxon>
        <taxon>Halocaridina</taxon>
    </lineage>
</organism>
<reference evidence="3 4" key="1">
    <citation type="submission" date="2023-11" db="EMBL/GenBank/DDBJ databases">
        <title>Halocaridina rubra genome assembly.</title>
        <authorList>
            <person name="Smith C."/>
        </authorList>
    </citation>
    <scope>NUCLEOTIDE SEQUENCE [LARGE SCALE GENOMIC DNA]</scope>
    <source>
        <strain evidence="3">EP-1</strain>
        <tissue evidence="3">Whole</tissue>
    </source>
</reference>
<feature type="region of interest" description="Disordered" evidence="1">
    <location>
        <begin position="432"/>
        <end position="485"/>
    </location>
</feature>
<evidence type="ECO:0000256" key="1">
    <source>
        <dbReference type="SAM" id="MobiDB-lite"/>
    </source>
</evidence>
<dbReference type="EMBL" id="JAXCGZ010015706">
    <property type="protein sequence ID" value="KAK7069896.1"/>
    <property type="molecule type" value="Genomic_DNA"/>
</dbReference>
<dbReference type="Proteomes" id="UP001381693">
    <property type="component" value="Unassembled WGS sequence"/>
</dbReference>
<keyword evidence="2" id="KW-1133">Transmembrane helix</keyword>
<gene>
    <name evidence="3" type="ORF">SK128_026648</name>
</gene>
<feature type="compositionally biased region" description="Basic and acidic residues" evidence="1">
    <location>
        <begin position="476"/>
        <end position="485"/>
    </location>
</feature>
<feature type="transmembrane region" description="Helical" evidence="2">
    <location>
        <begin position="766"/>
        <end position="789"/>
    </location>
</feature>
<evidence type="ECO:0000313" key="4">
    <source>
        <dbReference type="Proteomes" id="UP001381693"/>
    </source>
</evidence>
<proteinExistence type="predicted"/>
<feature type="compositionally biased region" description="Basic and acidic residues" evidence="1">
    <location>
        <begin position="432"/>
        <end position="459"/>
    </location>
</feature>
<dbReference type="AlphaFoldDB" id="A0AAN8WT75"/>
<sequence>MVDKEFKRNVKMVLPNRRKIVDVFVTLFFLTLTTTTNITLGEASLTAHDPINTRASRTKVSHDVPAPPFPLPQLDPPFIQQSDAHLLLQETHETGSTLGDDDVERKVQEPFADDFFPLPPSPSFSTTISSSQQQLLTANLFAIPHQRLDHFPSSTPNRLFHSSSLRHSNPLMKPYVMKDYSLPWGRFRVYPPLEKPLTKSQMSTTLPKSSSPIPFPPSPSPFIPSSSLPPPPAMLHSEVHPHPSPTYVPHTWSSPLVFSDRSESSGKKKEKIGLEPGISGTQQQHFKYLEIAEGRPSLSFGFSSPFRGKANRRYLFHSGRDGSLSVRRGKHGHQRRMRPHLNPEEENNEEYHVKPQLSPELPLLKTSLKNHEDILSTKINNTATTEASQNYDLENWQDQLEGKTMHDNIAREEDYRKESGMSAYTGTREDFDLQNGFKDEERKEQKYSLDIRTSHKKDTISGNLDKSSYDKGSNGEQHESTRRDATKLLMTNYDNKKTNHRENNTEMNAQYKVSLETLQKELSKKDEEAASDLLLAISILQHHVIPNLDRDEDKLGGKSDNSSMHMKNYFETGENDYTLSSNSEDSVAEVNNAAREHQHNYNIEIFDAMAEASDEDISDVTDMPATSSNKSISFEPVHEIPVMSEREACYRWFVLVLDGNCSVIKQRMTAFVTFLKAALSSKLSVDYNDVYVPSVFCDNTFMVNISLDTIKNPQAEIKLRLLAEANTTLLEISEEIFYLEKILTKRSEEEEEEFQDLVKKQDDVELVIYIAVGCMVVFILLSVVIVALIRVCRQEGDPMDIGKSPPHHHITRPFDFPIRRPNVIYSHR</sequence>
<evidence type="ECO:0000313" key="3">
    <source>
        <dbReference type="EMBL" id="KAK7069896.1"/>
    </source>
</evidence>
<name>A0AAN8WT75_HALRR</name>